<sequence>MSPVVGQEVDRVDGPAKVTGAARYTGEIVLQDLAYGAIVGATIPSGRVRRIELDRALAADGVLAVLTHENLPKIAEPPHLLPSLVGAAAPGESFFPMQDAAVHYAGQPVAVVVADSHERAQFAASLVRVEYDRTASVTTIDEARDSAYEPRTLFGGLMPARMAHGDVDAGLAVADLRVDVAYRFAANHHNALETSATTAAWDGDRLTLYDSTMGIRATQLTVAHLLGMPVSDVRVVTHFVGGGFGGKAMTWPHVTLAAMAARQVDRPVRLMLTRTQAFTSTGHREEQEQTMSLGARRDGTLTALRHHKLSLTSPFDDWAEPATGTTTQVYACPNVEGVHRLVRGNVMTSTFTRGPGETVGMFVLETAMDELAYALGVDPVELRLRCHADTDPRGNPWSSDGLAECLGVAAESFGWSGRDPRPRTRRDGDWLIGTGMAAAAYPVAFFMPTQRARARIYAGGDAVVQTGTQEFGTGVTTVMTQVAADALGLPMDAVRFEAGDTDLPNTSAAVGSSGAMMVSAAVHNAAAGLRDQLVAMAVADADSPLHGADPAEVVVEDGRMRLRSRPGVGETYGEVMGRHHLEDAEALGSWTPPPPDTPHGLLTFGAQFAEVAVDPELGLVRVRRLGGAFAPGRVLNPKTARSQLMGGMLWGWARPCWRATGWTRPPAGGTPRAWATTWCPSTPTPRT</sequence>
<dbReference type="InterPro" id="IPR037165">
    <property type="entry name" value="AldOxase/xan_DH_Mopterin-bd_sf"/>
</dbReference>
<dbReference type="Gene3D" id="3.90.1170.50">
    <property type="entry name" value="Aldehyde oxidase/xanthine dehydrogenase, a/b hammerhead"/>
    <property type="match status" value="1"/>
</dbReference>
<dbReference type="InterPro" id="IPR008274">
    <property type="entry name" value="AldOxase/xan_DH_MoCoBD1"/>
</dbReference>
<dbReference type="InterPro" id="IPR000674">
    <property type="entry name" value="Ald_Oxase/Xan_DH_a/b"/>
</dbReference>
<evidence type="ECO:0000256" key="1">
    <source>
        <dbReference type="ARBA" id="ARBA00022505"/>
    </source>
</evidence>
<dbReference type="RefSeq" id="WP_197945922.1">
    <property type="nucleotide sequence ID" value="NZ_AP022871.1"/>
</dbReference>
<dbReference type="SUPFAM" id="SSF56003">
    <property type="entry name" value="Molybdenum cofactor-binding domain"/>
    <property type="match status" value="1"/>
</dbReference>
<organism evidence="4 5">
    <name type="scientific">Phytohabitans suffuscus</name>
    <dbReference type="NCBI Taxonomy" id="624315"/>
    <lineage>
        <taxon>Bacteria</taxon>
        <taxon>Bacillati</taxon>
        <taxon>Actinomycetota</taxon>
        <taxon>Actinomycetes</taxon>
        <taxon>Micromonosporales</taxon>
        <taxon>Micromonosporaceae</taxon>
    </lineage>
</organism>
<dbReference type="GO" id="GO:0016491">
    <property type="term" value="F:oxidoreductase activity"/>
    <property type="evidence" value="ECO:0007669"/>
    <property type="project" value="UniProtKB-KW"/>
</dbReference>
<evidence type="ECO:0000256" key="2">
    <source>
        <dbReference type="ARBA" id="ARBA00023002"/>
    </source>
</evidence>
<proteinExistence type="predicted"/>
<dbReference type="GO" id="GO:0005506">
    <property type="term" value="F:iron ion binding"/>
    <property type="evidence" value="ECO:0007669"/>
    <property type="project" value="InterPro"/>
</dbReference>
<keyword evidence="5" id="KW-1185">Reference proteome</keyword>
<protein>
    <submittedName>
        <fullName evidence="4">Carbon-monoxide dehydrogenase large subunit</fullName>
    </submittedName>
</protein>
<dbReference type="KEGG" id="psuu:Psuf_035320"/>
<dbReference type="PANTHER" id="PTHR11908">
    <property type="entry name" value="XANTHINE DEHYDROGENASE"/>
    <property type="match status" value="1"/>
</dbReference>
<dbReference type="EMBL" id="AP022871">
    <property type="protein sequence ID" value="BCB86219.1"/>
    <property type="molecule type" value="Genomic_DNA"/>
</dbReference>
<reference evidence="4 5" key="2">
    <citation type="submission" date="2020-03" db="EMBL/GenBank/DDBJ databases">
        <authorList>
            <person name="Ichikawa N."/>
            <person name="Kimura A."/>
            <person name="Kitahashi Y."/>
            <person name="Uohara A."/>
        </authorList>
    </citation>
    <scope>NUCLEOTIDE SEQUENCE [LARGE SCALE GENOMIC DNA]</scope>
    <source>
        <strain evidence="4 5">NBRC 105367</strain>
    </source>
</reference>
<dbReference type="Pfam" id="PF02738">
    <property type="entry name" value="MoCoBD_1"/>
    <property type="match status" value="1"/>
</dbReference>
<dbReference type="Proteomes" id="UP000503011">
    <property type="component" value="Chromosome"/>
</dbReference>
<accession>A0A6F8YJM7</accession>
<dbReference type="PANTHER" id="PTHR11908:SF132">
    <property type="entry name" value="ALDEHYDE OXIDASE 1-RELATED"/>
    <property type="match status" value="1"/>
</dbReference>
<dbReference type="InterPro" id="IPR016208">
    <property type="entry name" value="Ald_Oxase/xanthine_DH-like"/>
</dbReference>
<dbReference type="Pfam" id="PF01315">
    <property type="entry name" value="Ald_Xan_dh_C"/>
    <property type="match status" value="1"/>
</dbReference>
<name>A0A6F8YJM7_9ACTN</name>
<dbReference type="InterPro" id="IPR036856">
    <property type="entry name" value="Ald_Oxase/Xan_DH_a/b_sf"/>
</dbReference>
<dbReference type="SMART" id="SM01008">
    <property type="entry name" value="Ald_Xan_dh_C"/>
    <property type="match status" value="1"/>
</dbReference>
<keyword evidence="1" id="KW-0500">Molybdenum</keyword>
<dbReference type="Pfam" id="PF20256">
    <property type="entry name" value="MoCoBD_2"/>
    <property type="match status" value="1"/>
</dbReference>
<reference evidence="4 5" key="1">
    <citation type="submission" date="2020-03" db="EMBL/GenBank/DDBJ databases">
        <title>Whole genome shotgun sequence of Phytohabitans suffuscus NBRC 105367.</title>
        <authorList>
            <person name="Komaki H."/>
            <person name="Tamura T."/>
        </authorList>
    </citation>
    <scope>NUCLEOTIDE SEQUENCE [LARGE SCALE GENOMIC DNA]</scope>
    <source>
        <strain evidence="4 5">NBRC 105367</strain>
    </source>
</reference>
<evidence type="ECO:0000259" key="3">
    <source>
        <dbReference type="SMART" id="SM01008"/>
    </source>
</evidence>
<dbReference type="AlphaFoldDB" id="A0A6F8YJM7"/>
<keyword evidence="2" id="KW-0560">Oxidoreductase</keyword>
<dbReference type="Gene3D" id="3.30.365.10">
    <property type="entry name" value="Aldehyde oxidase/xanthine dehydrogenase, molybdopterin binding domain"/>
    <property type="match status" value="4"/>
</dbReference>
<dbReference type="InterPro" id="IPR046867">
    <property type="entry name" value="AldOxase/xan_DH_MoCoBD2"/>
</dbReference>
<dbReference type="SUPFAM" id="SSF54665">
    <property type="entry name" value="CO dehydrogenase molybdoprotein N-domain-like"/>
    <property type="match status" value="1"/>
</dbReference>
<evidence type="ECO:0000313" key="4">
    <source>
        <dbReference type="EMBL" id="BCB86219.1"/>
    </source>
</evidence>
<evidence type="ECO:0000313" key="5">
    <source>
        <dbReference type="Proteomes" id="UP000503011"/>
    </source>
</evidence>
<gene>
    <name evidence="4" type="ORF">Psuf_035320</name>
</gene>
<feature type="domain" description="Aldehyde oxidase/xanthine dehydrogenase a/b hammerhead" evidence="3">
    <location>
        <begin position="19"/>
        <end position="135"/>
    </location>
</feature>